<protein>
    <submittedName>
        <fullName evidence="2">Uncharacterized protein</fullName>
    </submittedName>
</protein>
<comment type="caution">
    <text evidence="2">The sequence shown here is derived from an EMBL/GenBank/DDBJ whole genome shotgun (WGS) entry which is preliminary data.</text>
</comment>
<name>A0A834U235_9FABA</name>
<keyword evidence="3" id="KW-1185">Reference proteome</keyword>
<organism evidence="2 3">
    <name type="scientific">Senna tora</name>
    <dbReference type="NCBI Taxonomy" id="362788"/>
    <lineage>
        <taxon>Eukaryota</taxon>
        <taxon>Viridiplantae</taxon>
        <taxon>Streptophyta</taxon>
        <taxon>Embryophyta</taxon>
        <taxon>Tracheophyta</taxon>
        <taxon>Spermatophyta</taxon>
        <taxon>Magnoliopsida</taxon>
        <taxon>eudicotyledons</taxon>
        <taxon>Gunneridae</taxon>
        <taxon>Pentapetalae</taxon>
        <taxon>rosids</taxon>
        <taxon>fabids</taxon>
        <taxon>Fabales</taxon>
        <taxon>Fabaceae</taxon>
        <taxon>Caesalpinioideae</taxon>
        <taxon>Cassia clade</taxon>
        <taxon>Senna</taxon>
    </lineage>
</organism>
<dbReference type="Proteomes" id="UP000634136">
    <property type="component" value="Unassembled WGS sequence"/>
</dbReference>
<accession>A0A834U235</accession>
<evidence type="ECO:0000313" key="3">
    <source>
        <dbReference type="Proteomes" id="UP000634136"/>
    </source>
</evidence>
<reference evidence="2" key="1">
    <citation type="submission" date="2020-09" db="EMBL/GenBank/DDBJ databases">
        <title>Genome-Enabled Discovery of Anthraquinone Biosynthesis in Senna tora.</title>
        <authorList>
            <person name="Kang S.-H."/>
            <person name="Pandey R.P."/>
            <person name="Lee C.-M."/>
            <person name="Sim J.-S."/>
            <person name="Jeong J.-T."/>
            <person name="Choi B.-S."/>
            <person name="Jung M."/>
            <person name="Ginzburg D."/>
            <person name="Zhao K."/>
            <person name="Won S.Y."/>
            <person name="Oh T.-J."/>
            <person name="Yu Y."/>
            <person name="Kim N.-H."/>
            <person name="Lee O.R."/>
            <person name="Lee T.-H."/>
            <person name="Bashyal P."/>
            <person name="Kim T.-S."/>
            <person name="Lee W.-H."/>
            <person name="Kawkins C."/>
            <person name="Kim C.-K."/>
            <person name="Kim J.S."/>
            <person name="Ahn B.O."/>
            <person name="Rhee S.Y."/>
            <person name="Sohng J.K."/>
        </authorList>
    </citation>
    <scope>NUCLEOTIDE SEQUENCE</scope>
    <source>
        <tissue evidence="2">Leaf</tissue>
    </source>
</reference>
<gene>
    <name evidence="2" type="ORF">G2W53_013799</name>
</gene>
<sequence>MDERRHRVYEKIDWTSDSSDSYEMYVLHEIPVPEQPPEDNQNDDQEHLKALFNQTT</sequence>
<evidence type="ECO:0000256" key="1">
    <source>
        <dbReference type="SAM" id="MobiDB-lite"/>
    </source>
</evidence>
<evidence type="ECO:0000313" key="2">
    <source>
        <dbReference type="EMBL" id="KAF7831466.1"/>
    </source>
</evidence>
<feature type="region of interest" description="Disordered" evidence="1">
    <location>
        <begin position="32"/>
        <end position="56"/>
    </location>
</feature>
<dbReference type="AlphaFoldDB" id="A0A834U235"/>
<dbReference type="EMBL" id="JAAIUW010000005">
    <property type="protein sequence ID" value="KAF7831466.1"/>
    <property type="molecule type" value="Genomic_DNA"/>
</dbReference>
<proteinExistence type="predicted"/>